<name>A0A1F5R4G2_9BACT</name>
<comment type="similarity">
    <text evidence="1">Belongs to the UPF0213 family.</text>
</comment>
<dbReference type="PROSITE" id="PS50164">
    <property type="entry name" value="GIY_YIG"/>
    <property type="match status" value="1"/>
</dbReference>
<dbReference type="Proteomes" id="UP000177230">
    <property type="component" value="Unassembled WGS sequence"/>
</dbReference>
<dbReference type="PANTHER" id="PTHR34477">
    <property type="entry name" value="UPF0213 PROTEIN YHBQ"/>
    <property type="match status" value="1"/>
</dbReference>
<feature type="domain" description="GIY-YIG" evidence="2">
    <location>
        <begin position="2"/>
        <end position="77"/>
    </location>
</feature>
<gene>
    <name evidence="3" type="ORF">A2024_01450</name>
</gene>
<keyword evidence="3" id="KW-0378">Hydrolase</keyword>
<sequence>MYDYYVYIICNSKKIIYIGVTDNLKRRVIEHKQKIVPGFSKGNSCSKLVFYQYFKDIRCAIAREKQLKSWRRQKKIELIELNNPRWEELYVE</sequence>
<evidence type="ECO:0000313" key="3">
    <source>
        <dbReference type="EMBL" id="OGF08913.1"/>
    </source>
</evidence>
<proteinExistence type="inferred from homology"/>
<dbReference type="CDD" id="cd10448">
    <property type="entry name" value="GIY-YIG_unchar_3"/>
    <property type="match status" value="1"/>
</dbReference>
<dbReference type="InterPro" id="IPR000305">
    <property type="entry name" value="GIY-YIG_endonuc"/>
</dbReference>
<dbReference type="Gene3D" id="3.40.1440.10">
    <property type="entry name" value="GIY-YIG endonuclease"/>
    <property type="match status" value="1"/>
</dbReference>
<dbReference type="GO" id="GO:0004519">
    <property type="term" value="F:endonuclease activity"/>
    <property type="evidence" value="ECO:0007669"/>
    <property type="project" value="UniProtKB-KW"/>
</dbReference>
<reference evidence="3 4" key="1">
    <citation type="journal article" date="2016" name="Nat. Commun.">
        <title>Thousands of microbial genomes shed light on interconnected biogeochemical processes in an aquifer system.</title>
        <authorList>
            <person name="Anantharaman K."/>
            <person name="Brown C.T."/>
            <person name="Hug L.A."/>
            <person name="Sharon I."/>
            <person name="Castelle C.J."/>
            <person name="Probst A.J."/>
            <person name="Thomas B.C."/>
            <person name="Singh A."/>
            <person name="Wilkins M.J."/>
            <person name="Karaoz U."/>
            <person name="Brodie E.L."/>
            <person name="Williams K.H."/>
            <person name="Hubbard S.S."/>
            <person name="Banfield J.F."/>
        </authorList>
    </citation>
    <scope>NUCLEOTIDE SEQUENCE [LARGE SCALE GENOMIC DNA]</scope>
</reference>
<dbReference type="EMBL" id="MFFM01000046">
    <property type="protein sequence ID" value="OGF08913.1"/>
    <property type="molecule type" value="Genomic_DNA"/>
</dbReference>
<keyword evidence="3" id="KW-0540">Nuclease</keyword>
<dbReference type="AlphaFoldDB" id="A0A1F5R4G2"/>
<dbReference type="SUPFAM" id="SSF82771">
    <property type="entry name" value="GIY-YIG endonuclease"/>
    <property type="match status" value="1"/>
</dbReference>
<accession>A0A1F5R4G2</accession>
<dbReference type="Pfam" id="PF01541">
    <property type="entry name" value="GIY-YIG"/>
    <property type="match status" value="1"/>
</dbReference>
<keyword evidence="3" id="KW-0255">Endonuclease</keyword>
<dbReference type="PANTHER" id="PTHR34477:SF5">
    <property type="entry name" value="BSL5627 PROTEIN"/>
    <property type="match status" value="1"/>
</dbReference>
<comment type="caution">
    <text evidence="3">The sequence shown here is derived from an EMBL/GenBank/DDBJ whole genome shotgun (WGS) entry which is preliminary data.</text>
</comment>
<evidence type="ECO:0000256" key="1">
    <source>
        <dbReference type="ARBA" id="ARBA00007435"/>
    </source>
</evidence>
<organism evidence="3 4">
    <name type="scientific">Candidatus Edwardsbacteria bacterium GWF2_54_11</name>
    <dbReference type="NCBI Taxonomy" id="1817851"/>
    <lineage>
        <taxon>Bacteria</taxon>
        <taxon>Candidatus Edwardsiibacteriota</taxon>
    </lineage>
</organism>
<evidence type="ECO:0000313" key="4">
    <source>
        <dbReference type="Proteomes" id="UP000177230"/>
    </source>
</evidence>
<evidence type="ECO:0000259" key="2">
    <source>
        <dbReference type="PROSITE" id="PS50164"/>
    </source>
</evidence>
<dbReference type="InterPro" id="IPR035901">
    <property type="entry name" value="GIY-YIG_endonuc_sf"/>
</dbReference>
<protein>
    <submittedName>
        <fullName evidence="3">Endonuclease</fullName>
    </submittedName>
</protein>
<dbReference type="InterPro" id="IPR050190">
    <property type="entry name" value="UPF0213_domain"/>
</dbReference>